<reference evidence="3 4" key="1">
    <citation type="submission" date="2019-03" db="EMBL/GenBank/DDBJ databases">
        <title>Genomic Encyclopedia of Type Strains, Phase IV (KMG-IV): sequencing the most valuable type-strain genomes for metagenomic binning, comparative biology and taxonomic classification.</title>
        <authorList>
            <person name="Goeker M."/>
        </authorList>
    </citation>
    <scope>NUCLEOTIDE SEQUENCE [LARGE SCALE GENOMIC DNA]</scope>
    <source>
        <strain evidence="3 4">DSM 21944</strain>
    </source>
</reference>
<feature type="domain" description="K+ potassium transporter C-terminal" evidence="2">
    <location>
        <begin position="2"/>
        <end position="36"/>
    </location>
</feature>
<sequence>MRERGFVMMWRNATRATEYLHMPPNRVVELGAQFEI</sequence>
<keyword evidence="1" id="KW-0813">Transport</keyword>
<dbReference type="AlphaFoldDB" id="A0A4R3KZQ4"/>
<organism evidence="3 4">
    <name type="scientific">Pseudofulvimonas gallinarii</name>
    <dbReference type="NCBI Taxonomy" id="634155"/>
    <lineage>
        <taxon>Bacteria</taxon>
        <taxon>Pseudomonadati</taxon>
        <taxon>Pseudomonadota</taxon>
        <taxon>Gammaproteobacteria</taxon>
        <taxon>Lysobacterales</taxon>
        <taxon>Rhodanobacteraceae</taxon>
        <taxon>Pseudofulvimonas</taxon>
    </lineage>
</organism>
<accession>A0A4R3KZQ4</accession>
<comment type="caution">
    <text evidence="3">The sequence shown here is derived from an EMBL/GenBank/DDBJ whole genome shotgun (WGS) entry which is preliminary data.</text>
</comment>
<dbReference type="Pfam" id="PF22776">
    <property type="entry name" value="K_trans_C"/>
    <property type="match status" value="1"/>
</dbReference>
<protein>
    <recommendedName>
        <fullName evidence="2">K+ potassium transporter C-terminal domain-containing protein</fullName>
    </recommendedName>
</protein>
<dbReference type="InterPro" id="IPR053952">
    <property type="entry name" value="K_trans_C"/>
</dbReference>
<keyword evidence="4" id="KW-1185">Reference proteome</keyword>
<dbReference type="GO" id="GO:0015293">
    <property type="term" value="F:symporter activity"/>
    <property type="evidence" value="ECO:0007669"/>
    <property type="project" value="UniProtKB-KW"/>
</dbReference>
<dbReference type="EMBL" id="SMAF01000038">
    <property type="protein sequence ID" value="TCS92192.1"/>
    <property type="molecule type" value="Genomic_DNA"/>
</dbReference>
<keyword evidence="1" id="KW-0769">Symport</keyword>
<evidence type="ECO:0000259" key="2">
    <source>
        <dbReference type="Pfam" id="PF22776"/>
    </source>
</evidence>
<gene>
    <name evidence="3" type="ORF">EDC25_1382</name>
</gene>
<proteinExistence type="predicted"/>
<evidence type="ECO:0000313" key="4">
    <source>
        <dbReference type="Proteomes" id="UP000294599"/>
    </source>
</evidence>
<name>A0A4R3KZQ4_9GAMM</name>
<dbReference type="Proteomes" id="UP000294599">
    <property type="component" value="Unassembled WGS sequence"/>
</dbReference>
<dbReference type="RefSeq" id="WP_377600700.1">
    <property type="nucleotide sequence ID" value="NZ_JBHLWF010000070.1"/>
</dbReference>
<evidence type="ECO:0000313" key="3">
    <source>
        <dbReference type="EMBL" id="TCS92192.1"/>
    </source>
</evidence>
<evidence type="ECO:0000256" key="1">
    <source>
        <dbReference type="ARBA" id="ARBA00022847"/>
    </source>
</evidence>